<evidence type="ECO:0000313" key="2">
    <source>
        <dbReference type="Proteomes" id="UP001642484"/>
    </source>
</evidence>
<gene>
    <name evidence="1" type="ORF">CCMP2556_LOCUS15859</name>
</gene>
<organism evidence="1 2">
    <name type="scientific">Durusdinium trenchii</name>
    <dbReference type="NCBI Taxonomy" id="1381693"/>
    <lineage>
        <taxon>Eukaryota</taxon>
        <taxon>Sar</taxon>
        <taxon>Alveolata</taxon>
        <taxon>Dinophyceae</taxon>
        <taxon>Suessiales</taxon>
        <taxon>Symbiodiniaceae</taxon>
        <taxon>Durusdinium</taxon>
    </lineage>
</organism>
<reference evidence="1 2" key="1">
    <citation type="submission" date="2024-02" db="EMBL/GenBank/DDBJ databases">
        <authorList>
            <person name="Chen Y."/>
            <person name="Shah S."/>
            <person name="Dougan E. K."/>
            <person name="Thang M."/>
            <person name="Chan C."/>
        </authorList>
    </citation>
    <scope>NUCLEOTIDE SEQUENCE [LARGE SCALE GENOMIC DNA]</scope>
</reference>
<dbReference type="Proteomes" id="UP001642484">
    <property type="component" value="Unassembled WGS sequence"/>
</dbReference>
<sequence length="114" mass="12969">MLDQWVVFPQLLSKRTLVPKEHVSSHLGRSRRAKILQSLSVVAVWNWDSFARSIHSTDQSKDFAGSQLPELGITGIRERAAVSGNLNGDPWESLYKGTTGDDWESLFSYIPYFW</sequence>
<protein>
    <submittedName>
        <fullName evidence="1">Uncharacterized protein</fullName>
    </submittedName>
</protein>
<dbReference type="EMBL" id="CAXAMN010008424">
    <property type="protein sequence ID" value="CAK9025024.1"/>
    <property type="molecule type" value="Genomic_DNA"/>
</dbReference>
<keyword evidence="2" id="KW-1185">Reference proteome</keyword>
<evidence type="ECO:0000313" key="1">
    <source>
        <dbReference type="EMBL" id="CAK9025024.1"/>
    </source>
</evidence>
<comment type="caution">
    <text evidence="1">The sequence shown here is derived from an EMBL/GenBank/DDBJ whole genome shotgun (WGS) entry which is preliminary data.</text>
</comment>
<name>A0ABP0KET2_9DINO</name>
<proteinExistence type="predicted"/>
<accession>A0ABP0KET2</accession>